<protein>
    <submittedName>
        <fullName evidence="2">Uncharacterized protein (DUF1501 family)</fullName>
    </submittedName>
</protein>
<dbReference type="InterPro" id="IPR010869">
    <property type="entry name" value="DUF1501"/>
</dbReference>
<comment type="caution">
    <text evidence="2">The sequence shown here is derived from an EMBL/GenBank/DDBJ whole genome shotgun (WGS) entry which is preliminary data.</text>
</comment>
<dbReference type="AlphaFoldDB" id="A0A318KV33"/>
<evidence type="ECO:0000313" key="2">
    <source>
        <dbReference type="EMBL" id="PXX81774.1"/>
    </source>
</evidence>
<accession>A0A318KV33</accession>
<organism evidence="2 3">
    <name type="scientific">Rivihabitans pingtungensis</name>
    <dbReference type="NCBI Taxonomy" id="1054498"/>
    <lineage>
        <taxon>Bacteria</taxon>
        <taxon>Pseudomonadati</taxon>
        <taxon>Pseudomonadota</taxon>
        <taxon>Betaproteobacteria</taxon>
        <taxon>Neisseriales</taxon>
        <taxon>Aquaspirillaceae</taxon>
        <taxon>Rivihabitans</taxon>
    </lineage>
</organism>
<sequence>MSVLPCCLGRRTALRALTAAALLPLAWRTWAAPTAAREGRLVFVLLRGGLDGLHACSPVADPRWPSLRPTLAQPVLQGGLALPGSGFALHPALADCLALYQAGELWFCPTAGSPNTSRSHFQAQDVIELGTGASSGNTGWMGRLASGLDGRMAANFAVNAPLALHGVGGTVEHIPLARNTLRLPSGPLQDALLRAHAGSPSQRWLQQAIDTQALLAQADPDQASRNAAPLAGWAAQARQMGQVLRQQPELALAFVDLSGVDSHVNQAAGLAQPLTQLGQGLLAMKTALGEAEWARTRVVVLSEFGRTAAENGTRGTDHGHGGLALVAGGGLGREGRMLGDFAGLQANALFEGRDLPVTLDWRSLLAAVSQAVFGLSARALDQVFPGRPAWRAPWEGSHAG</sequence>
<evidence type="ECO:0000313" key="3">
    <source>
        <dbReference type="Proteomes" id="UP000247555"/>
    </source>
</evidence>
<keyword evidence="3" id="KW-1185">Reference proteome</keyword>
<dbReference type="Pfam" id="PF07394">
    <property type="entry name" value="DUF1501"/>
    <property type="match status" value="1"/>
</dbReference>
<feature type="signal peptide" evidence="1">
    <location>
        <begin position="1"/>
        <end position="31"/>
    </location>
</feature>
<dbReference type="PANTHER" id="PTHR43737:SF1">
    <property type="entry name" value="DUF1501 DOMAIN-CONTAINING PROTEIN"/>
    <property type="match status" value="1"/>
</dbReference>
<dbReference type="RefSeq" id="WP_158281694.1">
    <property type="nucleotide sequence ID" value="NZ_QJKI01000001.1"/>
</dbReference>
<dbReference type="Proteomes" id="UP000247555">
    <property type="component" value="Unassembled WGS sequence"/>
</dbReference>
<keyword evidence="1" id="KW-0732">Signal</keyword>
<dbReference type="OrthoDB" id="9779968at2"/>
<dbReference type="PANTHER" id="PTHR43737">
    <property type="entry name" value="BLL7424 PROTEIN"/>
    <property type="match status" value="1"/>
</dbReference>
<proteinExistence type="predicted"/>
<reference evidence="2 3" key="1">
    <citation type="submission" date="2018-05" db="EMBL/GenBank/DDBJ databases">
        <title>Genomic Encyclopedia of Type Strains, Phase IV (KMG-IV): sequencing the most valuable type-strain genomes for metagenomic binning, comparative biology and taxonomic classification.</title>
        <authorList>
            <person name="Goeker M."/>
        </authorList>
    </citation>
    <scope>NUCLEOTIDE SEQUENCE [LARGE SCALE GENOMIC DNA]</scope>
    <source>
        <strain evidence="2 3">DSM 29661</strain>
    </source>
</reference>
<gene>
    <name evidence="2" type="ORF">DFR34_1013</name>
</gene>
<feature type="chain" id="PRO_5016274921" evidence="1">
    <location>
        <begin position="32"/>
        <end position="400"/>
    </location>
</feature>
<name>A0A318KV33_9NEIS</name>
<dbReference type="EMBL" id="QJKI01000001">
    <property type="protein sequence ID" value="PXX81774.1"/>
    <property type="molecule type" value="Genomic_DNA"/>
</dbReference>
<evidence type="ECO:0000256" key="1">
    <source>
        <dbReference type="SAM" id="SignalP"/>
    </source>
</evidence>